<dbReference type="AlphaFoldDB" id="A0A328F7D0"/>
<feature type="transmembrane region" description="Helical" evidence="9">
    <location>
        <begin position="295"/>
        <end position="312"/>
    </location>
</feature>
<dbReference type="GO" id="GO:1902600">
    <property type="term" value="P:proton transmembrane transport"/>
    <property type="evidence" value="ECO:0007669"/>
    <property type="project" value="InterPro"/>
</dbReference>
<feature type="transmembrane region" description="Helical" evidence="9">
    <location>
        <begin position="31"/>
        <end position="49"/>
    </location>
</feature>
<dbReference type="Gene3D" id="1.20.1530.20">
    <property type="match status" value="1"/>
</dbReference>
<accession>A0A328F7D0</accession>
<feature type="domain" description="RCK N-terminal" evidence="11">
    <location>
        <begin position="402"/>
        <end position="502"/>
    </location>
</feature>
<feature type="transmembrane region" description="Helical" evidence="9">
    <location>
        <begin position="365"/>
        <end position="383"/>
    </location>
</feature>
<name>A0A328F7D0_9BACT</name>
<evidence type="ECO:0000256" key="4">
    <source>
        <dbReference type="ARBA" id="ARBA00022475"/>
    </source>
</evidence>
<feature type="domain" description="Cation/H+ exchanger transmembrane" evidence="10">
    <location>
        <begin position="15"/>
        <end position="390"/>
    </location>
</feature>
<dbReference type="GO" id="GO:0006813">
    <property type="term" value="P:potassium ion transport"/>
    <property type="evidence" value="ECO:0007669"/>
    <property type="project" value="InterPro"/>
</dbReference>
<reference evidence="13 14" key="1">
    <citation type="submission" date="2018-06" db="EMBL/GenBank/DDBJ databases">
        <title>Complete Genome Sequence of Desulfobacter hydrogenophilus (DSM3380).</title>
        <authorList>
            <person name="Marietou A."/>
            <person name="Schreiber L."/>
            <person name="Marshall I."/>
            <person name="Jorgensen B."/>
        </authorList>
    </citation>
    <scope>NUCLEOTIDE SEQUENCE [LARGE SCALE GENOMIC DNA]</scope>
    <source>
        <strain evidence="13 14">DSM 3380</strain>
    </source>
</reference>
<organism evidence="13 14">
    <name type="scientific">Desulfobacter hydrogenophilus</name>
    <dbReference type="NCBI Taxonomy" id="2291"/>
    <lineage>
        <taxon>Bacteria</taxon>
        <taxon>Pseudomonadati</taxon>
        <taxon>Thermodesulfobacteriota</taxon>
        <taxon>Desulfobacteria</taxon>
        <taxon>Desulfobacterales</taxon>
        <taxon>Desulfobacteraceae</taxon>
        <taxon>Desulfobacter</taxon>
    </lineage>
</organism>
<dbReference type="RefSeq" id="WP_111959523.1">
    <property type="nucleotide sequence ID" value="NZ_CP036313.1"/>
</dbReference>
<proteinExistence type="predicted"/>
<evidence type="ECO:0000313" key="15">
    <source>
        <dbReference type="Proteomes" id="UP000293902"/>
    </source>
</evidence>
<evidence type="ECO:0000256" key="5">
    <source>
        <dbReference type="ARBA" id="ARBA00022692"/>
    </source>
</evidence>
<feature type="transmembrane region" description="Helical" evidence="9">
    <location>
        <begin position="6"/>
        <end position="24"/>
    </location>
</feature>
<keyword evidence="6 9" id="KW-1133">Transmembrane helix</keyword>
<dbReference type="PANTHER" id="PTHR32507">
    <property type="entry name" value="NA(+)/H(+) ANTIPORTER 1"/>
    <property type="match status" value="1"/>
</dbReference>
<dbReference type="InterPro" id="IPR003148">
    <property type="entry name" value="RCK_N"/>
</dbReference>
<keyword evidence="15" id="KW-1185">Reference proteome</keyword>
<dbReference type="InterPro" id="IPR006153">
    <property type="entry name" value="Cation/H_exchanger_TM"/>
</dbReference>
<evidence type="ECO:0000313" key="12">
    <source>
        <dbReference type="EMBL" id="QBH13385.1"/>
    </source>
</evidence>
<feature type="transmembrane region" description="Helical" evidence="9">
    <location>
        <begin position="150"/>
        <end position="174"/>
    </location>
</feature>
<dbReference type="EMBL" id="QLNI01000046">
    <property type="protein sequence ID" value="RAM00491.1"/>
    <property type="molecule type" value="Genomic_DNA"/>
</dbReference>
<comment type="subcellular location">
    <subcellularLocation>
        <location evidence="1">Cell membrane</location>
        <topology evidence="1">Multi-pass membrane protein</topology>
    </subcellularLocation>
</comment>
<dbReference type="SUPFAM" id="SSF51735">
    <property type="entry name" value="NAD(P)-binding Rossmann-fold domains"/>
    <property type="match status" value="1"/>
</dbReference>
<dbReference type="Pfam" id="PF00999">
    <property type="entry name" value="Na_H_Exchanger"/>
    <property type="match status" value="1"/>
</dbReference>
<keyword evidence="5 9" id="KW-0812">Transmembrane</keyword>
<dbReference type="EMBL" id="CP036313">
    <property type="protein sequence ID" value="QBH13385.1"/>
    <property type="molecule type" value="Genomic_DNA"/>
</dbReference>
<dbReference type="GO" id="GO:0015297">
    <property type="term" value="F:antiporter activity"/>
    <property type="evidence" value="ECO:0007669"/>
    <property type="project" value="UniProtKB-KW"/>
</dbReference>
<evidence type="ECO:0000259" key="11">
    <source>
        <dbReference type="Pfam" id="PF02254"/>
    </source>
</evidence>
<feature type="transmembrane region" description="Helical" evidence="9">
    <location>
        <begin position="92"/>
        <end position="112"/>
    </location>
</feature>
<keyword evidence="7" id="KW-0406">Ion transport</keyword>
<dbReference type="InterPro" id="IPR036291">
    <property type="entry name" value="NAD(P)-bd_dom_sf"/>
</dbReference>
<keyword evidence="8 9" id="KW-0472">Membrane</keyword>
<dbReference type="GO" id="GO:0005886">
    <property type="term" value="C:plasma membrane"/>
    <property type="evidence" value="ECO:0007669"/>
    <property type="project" value="UniProtKB-SubCell"/>
</dbReference>
<dbReference type="Proteomes" id="UP000293902">
    <property type="component" value="Chromosome"/>
</dbReference>
<feature type="transmembrane region" description="Helical" evidence="9">
    <location>
        <begin position="219"/>
        <end position="237"/>
    </location>
</feature>
<feature type="transmembrane region" description="Helical" evidence="9">
    <location>
        <begin position="186"/>
        <end position="207"/>
    </location>
</feature>
<evidence type="ECO:0000256" key="8">
    <source>
        <dbReference type="ARBA" id="ARBA00023136"/>
    </source>
</evidence>
<gene>
    <name evidence="13" type="ORF">DO021_18780</name>
    <name evidence="12" type="ORF">EYB58_10905</name>
</gene>
<keyword evidence="2" id="KW-0813">Transport</keyword>
<evidence type="ECO:0000256" key="9">
    <source>
        <dbReference type="SAM" id="Phobius"/>
    </source>
</evidence>
<feature type="transmembrane region" description="Helical" evidence="9">
    <location>
        <begin position="118"/>
        <end position="138"/>
    </location>
</feature>
<feature type="transmembrane region" description="Helical" evidence="9">
    <location>
        <begin position="273"/>
        <end position="289"/>
    </location>
</feature>
<keyword evidence="3" id="KW-0050">Antiport</keyword>
<feature type="transmembrane region" description="Helical" evidence="9">
    <location>
        <begin position="61"/>
        <end position="80"/>
    </location>
</feature>
<dbReference type="PANTHER" id="PTHR32507:SF0">
    <property type="entry name" value="NA(+)_H(+) ANTIPORTER 2-RELATED"/>
    <property type="match status" value="1"/>
</dbReference>
<keyword evidence="4" id="KW-1003">Cell membrane</keyword>
<feature type="transmembrane region" description="Helical" evidence="9">
    <location>
        <begin position="333"/>
        <end position="353"/>
    </location>
</feature>
<feature type="transmembrane region" description="Helical" evidence="9">
    <location>
        <begin position="243"/>
        <end position="261"/>
    </location>
</feature>
<evidence type="ECO:0000313" key="14">
    <source>
        <dbReference type="Proteomes" id="UP000248798"/>
    </source>
</evidence>
<evidence type="ECO:0000259" key="10">
    <source>
        <dbReference type="Pfam" id="PF00999"/>
    </source>
</evidence>
<dbReference type="OrthoDB" id="9810759at2"/>
<dbReference type="Proteomes" id="UP000248798">
    <property type="component" value="Unassembled WGS sequence"/>
</dbReference>
<dbReference type="Gene3D" id="3.40.50.720">
    <property type="entry name" value="NAD(P)-binding Rossmann-like Domain"/>
    <property type="match status" value="1"/>
</dbReference>
<evidence type="ECO:0000256" key="3">
    <source>
        <dbReference type="ARBA" id="ARBA00022449"/>
    </source>
</evidence>
<dbReference type="InterPro" id="IPR038770">
    <property type="entry name" value="Na+/solute_symporter_sf"/>
</dbReference>
<evidence type="ECO:0000256" key="1">
    <source>
        <dbReference type="ARBA" id="ARBA00004651"/>
    </source>
</evidence>
<evidence type="ECO:0000313" key="13">
    <source>
        <dbReference type="EMBL" id="RAM00491.1"/>
    </source>
</evidence>
<evidence type="ECO:0000256" key="6">
    <source>
        <dbReference type="ARBA" id="ARBA00022989"/>
    </source>
</evidence>
<protein>
    <submittedName>
        <fullName evidence="13">Sodium:proton antiporter</fullName>
    </submittedName>
</protein>
<evidence type="ECO:0000256" key="7">
    <source>
        <dbReference type="ARBA" id="ARBA00023065"/>
    </source>
</evidence>
<reference evidence="12 15" key="2">
    <citation type="submission" date="2019-02" db="EMBL/GenBank/DDBJ databases">
        <title>Complete genome sequence of Desulfobacter hydrogenophilus AcRS1.</title>
        <authorList>
            <person name="Marietou A."/>
            <person name="Lund M.B."/>
            <person name="Marshall I.P.G."/>
            <person name="Schreiber L."/>
            <person name="Jorgensen B."/>
        </authorList>
    </citation>
    <scope>NUCLEOTIDE SEQUENCE [LARGE SCALE GENOMIC DNA]</scope>
    <source>
        <strain evidence="12 15">AcRS1</strain>
    </source>
</reference>
<evidence type="ECO:0000256" key="2">
    <source>
        <dbReference type="ARBA" id="ARBA00022448"/>
    </source>
</evidence>
<sequence>MNEYTLIQISGILIAATACQWLAWRVKIPGIVFLLITGILAGPVMGLLNPEKMMGDLFFPFVSMSVALILFEGSLTLDFAQIRGLHMVVRNMVSFGMLITWIITALAARLGLGLSWHISVLLGAITSVSGPTVIVPMLRTIRPNHNIANILRWEGIIVDPIGAAMAVLAYEFIISGSAQQAMGHTVLVFVRLVATGTAIGVVCGYGFGLAIRKHWIPEFMHNLFAISLVLGAFVFSNHLQHEAGLVTVTVMGIWLANMKDVPIGDILDFKEHISILLISVLFIMLAARLNIDELIALGWEMSFLFIAIQFLARPMNIMVSSIGSRLTWPERHMLAWIAPRGIVAAAISALFATQLQKAGYPDAGVLVPLTFFIIISTVIVQSVTARPIALWLKVAEPTPNGFVIFGANQLARAIGKALMDLGFQVQLADTGWDQVMKAKNEGLPTYFGNPVSEHADRHIQLVGIRGVLALFPHEAANVAVAIHYRLEFGADEIYILPSRPEENRSTADRMSIQTHGKILFGQTASYPAMATDMARGGHIITTKLTEKFTLAQFTQKHGQKALLLFAVDKTNRLHVYAHDSQIVPEPGWSLVYMLKNGENNHLGTGEDKHNIDPVRLKKGYNV</sequence>
<dbReference type="Pfam" id="PF02254">
    <property type="entry name" value="TrkA_N"/>
    <property type="match status" value="1"/>
</dbReference>